<reference evidence="5 6" key="1">
    <citation type="submission" date="2015-01" db="EMBL/GenBank/DDBJ databases">
        <title>Vibrio sp. C5 JCM 19232 whole genome shotgun sequence.</title>
        <authorList>
            <person name="Sawabe T."/>
            <person name="Meirelles P."/>
            <person name="Feng G."/>
            <person name="Sayaka M."/>
            <person name="Hattori M."/>
            <person name="Ohkuma M."/>
        </authorList>
    </citation>
    <scope>NUCLEOTIDE SEQUENCE [LARGE SCALE GENOMIC DNA]</scope>
    <source>
        <strain evidence="5 6">JCM19232</strain>
    </source>
</reference>
<dbReference type="Proteomes" id="UP000031670">
    <property type="component" value="Unassembled WGS sequence"/>
</dbReference>
<dbReference type="PANTHER" id="PTHR33164:SF43">
    <property type="entry name" value="HTH-TYPE TRANSCRIPTIONAL REPRESSOR YETL"/>
    <property type="match status" value="1"/>
</dbReference>
<evidence type="ECO:0000313" key="6">
    <source>
        <dbReference type="Proteomes" id="UP000031670"/>
    </source>
</evidence>
<organism evidence="5 6">
    <name type="scientific">Vibrio ishigakensis</name>
    <dbReference type="NCBI Taxonomy" id="1481914"/>
    <lineage>
        <taxon>Bacteria</taxon>
        <taxon>Pseudomonadati</taxon>
        <taxon>Pseudomonadota</taxon>
        <taxon>Gammaproteobacteria</taxon>
        <taxon>Vibrionales</taxon>
        <taxon>Vibrionaceae</taxon>
        <taxon>Vibrio</taxon>
    </lineage>
</organism>
<dbReference type="PROSITE" id="PS01117">
    <property type="entry name" value="HTH_MARR_1"/>
    <property type="match status" value="1"/>
</dbReference>
<name>A0A0B8PBT9_9VIBR</name>
<keyword evidence="2" id="KW-0238">DNA-binding</keyword>
<dbReference type="Pfam" id="PF01047">
    <property type="entry name" value="MarR"/>
    <property type="match status" value="1"/>
</dbReference>
<evidence type="ECO:0000256" key="3">
    <source>
        <dbReference type="ARBA" id="ARBA00023163"/>
    </source>
</evidence>
<dbReference type="PRINTS" id="PR00598">
    <property type="entry name" value="HTHMARR"/>
</dbReference>
<gene>
    <name evidence="5" type="ORF">JCM19232_3620</name>
</gene>
<dbReference type="Gene3D" id="1.10.10.10">
    <property type="entry name" value="Winged helix-like DNA-binding domain superfamily/Winged helix DNA-binding domain"/>
    <property type="match status" value="1"/>
</dbReference>
<feature type="domain" description="HTH marR-type" evidence="4">
    <location>
        <begin position="7"/>
        <end position="137"/>
    </location>
</feature>
<dbReference type="InterPro" id="IPR036388">
    <property type="entry name" value="WH-like_DNA-bd_sf"/>
</dbReference>
<dbReference type="GO" id="GO:0006950">
    <property type="term" value="P:response to stress"/>
    <property type="evidence" value="ECO:0007669"/>
    <property type="project" value="TreeGrafter"/>
</dbReference>
<dbReference type="PROSITE" id="PS50995">
    <property type="entry name" value="HTH_MARR_2"/>
    <property type="match status" value="1"/>
</dbReference>
<dbReference type="EMBL" id="BBSA01000002">
    <property type="protein sequence ID" value="GAM60678.1"/>
    <property type="molecule type" value="Genomic_DNA"/>
</dbReference>
<evidence type="ECO:0000256" key="2">
    <source>
        <dbReference type="ARBA" id="ARBA00023125"/>
    </source>
</evidence>
<dbReference type="InterPro" id="IPR000835">
    <property type="entry name" value="HTH_MarR-typ"/>
</dbReference>
<protein>
    <submittedName>
        <fullName evidence="5">Transcriptional regulator</fullName>
    </submittedName>
</protein>
<evidence type="ECO:0000259" key="4">
    <source>
        <dbReference type="PROSITE" id="PS50995"/>
    </source>
</evidence>
<dbReference type="SUPFAM" id="SSF46785">
    <property type="entry name" value="Winged helix' DNA-binding domain"/>
    <property type="match status" value="1"/>
</dbReference>
<dbReference type="SMART" id="SM00347">
    <property type="entry name" value="HTH_MARR"/>
    <property type="match status" value="1"/>
</dbReference>
<dbReference type="GO" id="GO:0003700">
    <property type="term" value="F:DNA-binding transcription factor activity"/>
    <property type="evidence" value="ECO:0007669"/>
    <property type="project" value="InterPro"/>
</dbReference>
<keyword evidence="3" id="KW-0804">Transcription</keyword>
<reference evidence="5 6" key="2">
    <citation type="submission" date="2015-01" db="EMBL/GenBank/DDBJ databases">
        <authorList>
            <consortium name="NBRP consortium"/>
            <person name="Sawabe T."/>
            <person name="Meirelles P."/>
            <person name="Feng G."/>
            <person name="Sayaka M."/>
            <person name="Hattori M."/>
            <person name="Ohkuma M."/>
        </authorList>
    </citation>
    <scope>NUCLEOTIDE SEQUENCE [LARGE SCALE GENOMIC DNA]</scope>
    <source>
        <strain evidence="5 6">JCM19232</strain>
    </source>
</reference>
<sequence>MSETRSFDSLFHLVIMLKRKMHEKVEKLDLSITPMHVRVIKIIHRKSPCTANDISQFLNRDKAQVTRLLSSLISLELIEKMPNPEDKRSQLLSITSKGAEILEQIQEIDAEIFEQMCSDISEDELKQFKAISSKMHENLSQ</sequence>
<dbReference type="InterPro" id="IPR023187">
    <property type="entry name" value="Tscrpt_reg_MarR-type_CS"/>
</dbReference>
<accession>A0A0B8PBT9</accession>
<evidence type="ECO:0000256" key="1">
    <source>
        <dbReference type="ARBA" id="ARBA00023015"/>
    </source>
</evidence>
<proteinExistence type="predicted"/>
<dbReference type="GO" id="GO:0003677">
    <property type="term" value="F:DNA binding"/>
    <property type="evidence" value="ECO:0007669"/>
    <property type="project" value="UniProtKB-KW"/>
</dbReference>
<comment type="caution">
    <text evidence="5">The sequence shown here is derived from an EMBL/GenBank/DDBJ whole genome shotgun (WGS) entry which is preliminary data.</text>
</comment>
<keyword evidence="1" id="KW-0805">Transcription regulation</keyword>
<dbReference type="InterPro" id="IPR036390">
    <property type="entry name" value="WH_DNA-bd_sf"/>
</dbReference>
<dbReference type="InterPro" id="IPR039422">
    <property type="entry name" value="MarR/SlyA-like"/>
</dbReference>
<dbReference type="AlphaFoldDB" id="A0A0B8PBT9"/>
<evidence type="ECO:0000313" key="5">
    <source>
        <dbReference type="EMBL" id="GAM60678.1"/>
    </source>
</evidence>
<dbReference type="PANTHER" id="PTHR33164">
    <property type="entry name" value="TRANSCRIPTIONAL REGULATOR, MARR FAMILY"/>
    <property type="match status" value="1"/>
</dbReference>